<name>A0A5D2BAS8_GOSDA</name>
<protein>
    <submittedName>
        <fullName evidence="1">Uncharacterized protein</fullName>
    </submittedName>
</protein>
<reference evidence="1 2" key="1">
    <citation type="submission" date="2019-06" db="EMBL/GenBank/DDBJ databases">
        <title>WGS assembly of Gossypium darwinii.</title>
        <authorList>
            <person name="Chen Z.J."/>
            <person name="Sreedasyam A."/>
            <person name="Ando A."/>
            <person name="Song Q."/>
            <person name="De L."/>
            <person name="Hulse-Kemp A."/>
            <person name="Ding M."/>
            <person name="Ye W."/>
            <person name="Kirkbride R."/>
            <person name="Jenkins J."/>
            <person name="Plott C."/>
            <person name="Lovell J."/>
            <person name="Lin Y.-M."/>
            <person name="Vaughn R."/>
            <person name="Liu B."/>
            <person name="Li W."/>
            <person name="Simpson S."/>
            <person name="Scheffler B."/>
            <person name="Saski C."/>
            <person name="Grover C."/>
            <person name="Hu G."/>
            <person name="Conover J."/>
            <person name="Carlson J."/>
            <person name="Shu S."/>
            <person name="Boston L."/>
            <person name="Williams M."/>
            <person name="Peterson D."/>
            <person name="Mcgee K."/>
            <person name="Jones D."/>
            <person name="Wendel J."/>
            <person name="Stelly D."/>
            <person name="Grimwood J."/>
            <person name="Schmutz J."/>
        </authorList>
    </citation>
    <scope>NUCLEOTIDE SEQUENCE [LARGE SCALE GENOMIC DNA]</scope>
    <source>
        <strain evidence="1">1808015.09</strain>
    </source>
</reference>
<organism evidence="1 2">
    <name type="scientific">Gossypium darwinii</name>
    <name type="common">Darwin's cotton</name>
    <name type="synonym">Gossypium barbadense var. darwinii</name>
    <dbReference type="NCBI Taxonomy" id="34276"/>
    <lineage>
        <taxon>Eukaryota</taxon>
        <taxon>Viridiplantae</taxon>
        <taxon>Streptophyta</taxon>
        <taxon>Embryophyta</taxon>
        <taxon>Tracheophyta</taxon>
        <taxon>Spermatophyta</taxon>
        <taxon>Magnoliopsida</taxon>
        <taxon>eudicotyledons</taxon>
        <taxon>Gunneridae</taxon>
        <taxon>Pentapetalae</taxon>
        <taxon>rosids</taxon>
        <taxon>malvids</taxon>
        <taxon>Malvales</taxon>
        <taxon>Malvaceae</taxon>
        <taxon>Malvoideae</taxon>
        <taxon>Gossypium</taxon>
    </lineage>
</organism>
<proteinExistence type="predicted"/>
<evidence type="ECO:0000313" key="2">
    <source>
        <dbReference type="Proteomes" id="UP000323506"/>
    </source>
</evidence>
<keyword evidence="2" id="KW-1185">Reference proteome</keyword>
<evidence type="ECO:0000313" key="1">
    <source>
        <dbReference type="EMBL" id="TYG53203.1"/>
    </source>
</evidence>
<sequence length="92" mass="10828">MGITPCYWGKCFFKTNALYLSVSLRNKFGFIPCDVSLIICLIFENPFGVNSVATRWSRNQFPYFISFLLMQHFLHDLNNFNKYIHGSLIMEF</sequence>
<accession>A0A5D2BAS8</accession>
<dbReference type="Proteomes" id="UP000323506">
    <property type="component" value="Chromosome D09"/>
</dbReference>
<dbReference type="EMBL" id="CM017709">
    <property type="protein sequence ID" value="TYG53203.1"/>
    <property type="molecule type" value="Genomic_DNA"/>
</dbReference>
<dbReference type="AlphaFoldDB" id="A0A5D2BAS8"/>
<gene>
    <name evidence="1" type="ORF">ES288_D09G090600v1</name>
</gene>